<accession>A0ACC7MRK1</accession>
<organism evidence="1 2">
    <name type="scientific">Pseudomonas neuropathica</name>
    <dbReference type="NCBI Taxonomy" id="2730425"/>
    <lineage>
        <taxon>Bacteria</taxon>
        <taxon>Pseudomonadati</taxon>
        <taxon>Pseudomonadota</taxon>
        <taxon>Gammaproteobacteria</taxon>
        <taxon>Pseudomonadales</taxon>
        <taxon>Pseudomonadaceae</taxon>
        <taxon>Pseudomonas</taxon>
    </lineage>
</organism>
<evidence type="ECO:0000313" key="2">
    <source>
        <dbReference type="Proteomes" id="UP001622950"/>
    </source>
</evidence>
<dbReference type="EMBL" id="JBJHQE010000015">
    <property type="protein sequence ID" value="MFK9081186.1"/>
    <property type="molecule type" value="Genomic_DNA"/>
</dbReference>
<keyword evidence="1" id="KW-0012">Acyltransferase</keyword>
<protein>
    <submittedName>
        <fullName evidence="1">2-isopropylmalate synthase</fullName>
        <ecNumber evidence="1">2.3.3.13</ecNumber>
    </submittedName>
</protein>
<dbReference type="EC" id="2.3.3.13" evidence="1"/>
<sequence>MSMLKDPSSKYRAFPTIDIPDRTWPSKTITAAPIWCSSDLRDGNQSLIEPMDAVKKLRFWKTLVQVGVKEIEASFPAASQTDFDFVRTLIEGGHIPDDTTIQVLTQGREDLIERTFESLRGAKKAIVHLYNATSPSFRRIVFNQDKDGIKEIAVSAAKLFVKYAAMQPDTEWTFEYSPETFSATELEFAKEVCDAVIEVWNPTPEHKMILNLPATVECATPNIYADQIEWFGRHINRRDSVIISLHTHNDRGTGVAATELGLMAGADRVEGCLFGNGERTGNVDLVTVALNMYTQGLDPQLDFSDIDGVRKVVEECNQIQVHPRHPYVGDLVHTAFSGSHQDAIRKGFAQQKSDALWEVPYLPIDPADIGRSYEAVIRVNSQSGKGGIAYLLEQEYGISLPRRMQIEFSQVVQRETDRLGLEMTAKQIHSLLISEYLQANTPYALVSHRLQEENGNSAVEVEVASKGQGETNLHWRGKGNGALEALVAGLPIPVEIMDYNEHAIGAGTNAKAAAYIELRVNGERAVHGVGIDENITTASFKALFSALNRSLSQPEAKAA</sequence>
<evidence type="ECO:0000313" key="1">
    <source>
        <dbReference type="EMBL" id="MFK9081186.1"/>
    </source>
</evidence>
<proteinExistence type="predicted"/>
<comment type="caution">
    <text evidence="1">The sequence shown here is derived from an EMBL/GenBank/DDBJ whole genome shotgun (WGS) entry which is preliminary data.</text>
</comment>
<reference evidence="1" key="1">
    <citation type="submission" date="2024-11" db="EMBL/GenBank/DDBJ databases">
        <authorList>
            <person name="Lucas J.A."/>
        </authorList>
    </citation>
    <scope>NUCLEOTIDE SEQUENCE</scope>
    <source>
        <strain evidence="1">Z 8.8</strain>
    </source>
</reference>
<gene>
    <name evidence="1" type="primary">leuA</name>
    <name evidence="1" type="ORF">ACJEBM_10930</name>
</gene>
<keyword evidence="1" id="KW-0808">Transferase</keyword>
<keyword evidence="2" id="KW-1185">Reference proteome</keyword>
<name>A0ACC7MRK1_9PSED</name>
<dbReference type="Proteomes" id="UP001622950">
    <property type="component" value="Unassembled WGS sequence"/>
</dbReference>